<dbReference type="AlphaFoldDB" id="A0A0A8YWD7"/>
<protein>
    <submittedName>
        <fullName evidence="1">Uncharacterized protein</fullName>
    </submittedName>
</protein>
<evidence type="ECO:0000313" key="1">
    <source>
        <dbReference type="EMBL" id="JAD31449.1"/>
    </source>
</evidence>
<dbReference type="EMBL" id="GBRH01266446">
    <property type="protein sequence ID" value="JAD31449.1"/>
    <property type="molecule type" value="Transcribed_RNA"/>
</dbReference>
<sequence length="22" mass="2391">MVITCCVDISLLCAMLADQMCN</sequence>
<name>A0A0A8YWD7_ARUDO</name>
<organism evidence="1">
    <name type="scientific">Arundo donax</name>
    <name type="common">Giant reed</name>
    <name type="synonym">Donax arundinaceus</name>
    <dbReference type="NCBI Taxonomy" id="35708"/>
    <lineage>
        <taxon>Eukaryota</taxon>
        <taxon>Viridiplantae</taxon>
        <taxon>Streptophyta</taxon>
        <taxon>Embryophyta</taxon>
        <taxon>Tracheophyta</taxon>
        <taxon>Spermatophyta</taxon>
        <taxon>Magnoliopsida</taxon>
        <taxon>Liliopsida</taxon>
        <taxon>Poales</taxon>
        <taxon>Poaceae</taxon>
        <taxon>PACMAD clade</taxon>
        <taxon>Arundinoideae</taxon>
        <taxon>Arundineae</taxon>
        <taxon>Arundo</taxon>
    </lineage>
</organism>
<reference evidence="1" key="2">
    <citation type="journal article" date="2015" name="Data Brief">
        <title>Shoot transcriptome of the giant reed, Arundo donax.</title>
        <authorList>
            <person name="Barrero R.A."/>
            <person name="Guerrero F.D."/>
            <person name="Moolhuijzen P."/>
            <person name="Goolsby J.A."/>
            <person name="Tidwell J."/>
            <person name="Bellgard S.E."/>
            <person name="Bellgard M.I."/>
        </authorList>
    </citation>
    <scope>NUCLEOTIDE SEQUENCE</scope>
    <source>
        <tissue evidence="1">Shoot tissue taken approximately 20 cm above the soil surface</tissue>
    </source>
</reference>
<reference evidence="1" key="1">
    <citation type="submission" date="2014-09" db="EMBL/GenBank/DDBJ databases">
        <authorList>
            <person name="Magalhaes I.L.F."/>
            <person name="Oliveira U."/>
            <person name="Santos F.R."/>
            <person name="Vidigal T.H.D.A."/>
            <person name="Brescovit A.D."/>
            <person name="Santos A.J."/>
        </authorList>
    </citation>
    <scope>NUCLEOTIDE SEQUENCE</scope>
    <source>
        <tissue evidence="1">Shoot tissue taken approximately 20 cm above the soil surface</tissue>
    </source>
</reference>
<accession>A0A0A8YWD7</accession>
<proteinExistence type="predicted"/>